<name>A0A6J2UJ61_DROLE</name>
<sequence>MKRMTWALHLAKQPVRCYSKKKGPDPPKCDCKKTGVCNCGPNCKCPDCPCRKKQLRPCRNGPSPPTDRDPPNGYAPEGVTNPAFKLPNFVSPAVIRPLKESEVLGPHAGKCDTYKNPEFFSYHRFSYLELKELTNKLRACSASPAKSGKMSLRQCTICVMKQLNSPFVRSNLINRIGLPATSFASLHARMFSDDKEIKKCMEKAAQKKKCKEEALKKKCKEAAQKKKCAEEAQKKKCQEEALKKKCKEEALKKKCAEAAQKKKCEEAAKKNKCGGASKKK</sequence>
<dbReference type="GeneID" id="115634578"/>
<proteinExistence type="predicted"/>
<evidence type="ECO:0000256" key="1">
    <source>
        <dbReference type="ARBA" id="ARBA00022723"/>
    </source>
</evidence>
<protein>
    <submittedName>
        <fullName evidence="6">Axoneme-associated protein mst101(3)</fullName>
    </submittedName>
</protein>
<dbReference type="GO" id="GO:0045271">
    <property type="term" value="C:respiratory chain complex I"/>
    <property type="evidence" value="ECO:0007669"/>
    <property type="project" value="InterPro"/>
</dbReference>
<dbReference type="GO" id="GO:0046872">
    <property type="term" value="F:metal ion binding"/>
    <property type="evidence" value="ECO:0007669"/>
    <property type="project" value="UniProtKB-KW"/>
</dbReference>
<dbReference type="Pfam" id="PF15880">
    <property type="entry name" value="NDUFV3"/>
    <property type="match status" value="1"/>
</dbReference>
<dbReference type="SUPFAM" id="SSF57868">
    <property type="entry name" value="Metallothionein"/>
    <property type="match status" value="1"/>
</dbReference>
<keyword evidence="5" id="KW-1185">Reference proteome</keyword>
<gene>
    <name evidence="6" type="primary">LOC115634578</name>
</gene>
<dbReference type="InterPro" id="IPR017854">
    <property type="entry name" value="Metalthion_dom_sf"/>
</dbReference>
<reference evidence="6" key="1">
    <citation type="submission" date="2025-08" db="UniProtKB">
        <authorList>
            <consortium name="RefSeq"/>
        </authorList>
    </citation>
    <scope>IDENTIFICATION</scope>
    <source>
        <strain evidence="6">11010-0011.00</strain>
        <tissue evidence="6">Whole body</tissue>
    </source>
</reference>
<evidence type="ECO:0000256" key="4">
    <source>
        <dbReference type="SAM" id="MobiDB-lite"/>
    </source>
</evidence>
<feature type="region of interest" description="Disordered" evidence="4">
    <location>
        <begin position="57"/>
        <end position="77"/>
    </location>
</feature>
<accession>A0A6J2UJ61</accession>
<dbReference type="InterPro" id="IPR026193">
    <property type="entry name" value="NDUFV3"/>
</dbReference>
<organism evidence="5 6">
    <name type="scientific">Drosophila lebanonensis</name>
    <name type="common">Fruit fly</name>
    <name type="synonym">Scaptodrosophila lebanonensis</name>
    <dbReference type="NCBI Taxonomy" id="7225"/>
    <lineage>
        <taxon>Eukaryota</taxon>
        <taxon>Metazoa</taxon>
        <taxon>Ecdysozoa</taxon>
        <taxon>Arthropoda</taxon>
        <taxon>Hexapoda</taxon>
        <taxon>Insecta</taxon>
        <taxon>Pterygota</taxon>
        <taxon>Neoptera</taxon>
        <taxon>Endopterygota</taxon>
        <taxon>Diptera</taxon>
        <taxon>Brachycera</taxon>
        <taxon>Muscomorpha</taxon>
        <taxon>Ephydroidea</taxon>
        <taxon>Drosophilidae</taxon>
        <taxon>Scaptodrosophila</taxon>
    </lineage>
</organism>
<feature type="coiled-coil region" evidence="3">
    <location>
        <begin position="201"/>
        <end position="232"/>
    </location>
</feature>
<dbReference type="Proteomes" id="UP000504634">
    <property type="component" value="Unplaced"/>
</dbReference>
<evidence type="ECO:0000256" key="2">
    <source>
        <dbReference type="ARBA" id="ARBA00022851"/>
    </source>
</evidence>
<keyword evidence="2" id="KW-0480">Metal-thiolate cluster</keyword>
<dbReference type="AlphaFoldDB" id="A0A6J2UJ61"/>
<evidence type="ECO:0000313" key="5">
    <source>
        <dbReference type="Proteomes" id="UP000504634"/>
    </source>
</evidence>
<evidence type="ECO:0000313" key="6">
    <source>
        <dbReference type="RefSeq" id="XP_030388269.1"/>
    </source>
</evidence>
<dbReference type="GO" id="GO:0005739">
    <property type="term" value="C:mitochondrion"/>
    <property type="evidence" value="ECO:0007669"/>
    <property type="project" value="InterPro"/>
</dbReference>
<keyword evidence="1" id="KW-0479">Metal-binding</keyword>
<evidence type="ECO:0000256" key="3">
    <source>
        <dbReference type="SAM" id="Coils"/>
    </source>
</evidence>
<dbReference type="OrthoDB" id="6161911at2759"/>
<keyword evidence="3" id="KW-0175">Coiled coil</keyword>
<dbReference type="RefSeq" id="XP_030388269.1">
    <property type="nucleotide sequence ID" value="XM_030532409.1"/>
</dbReference>